<reference evidence="5" key="2">
    <citation type="submission" date="2024-10" db="UniProtKB">
        <authorList>
            <consortium name="EnsemblProtists"/>
        </authorList>
    </citation>
    <scope>IDENTIFICATION</scope>
</reference>
<feature type="transmembrane region" description="Helical" evidence="4">
    <location>
        <begin position="365"/>
        <end position="387"/>
    </location>
</feature>
<dbReference type="PaxDb" id="2903-EOD29979"/>
<evidence type="ECO:0008006" key="7">
    <source>
        <dbReference type="Google" id="ProtNLM"/>
    </source>
</evidence>
<keyword evidence="6" id="KW-1185">Reference proteome</keyword>
<feature type="transmembrane region" description="Helical" evidence="4">
    <location>
        <begin position="164"/>
        <end position="185"/>
    </location>
</feature>
<accession>A0A0D3K2J4</accession>
<dbReference type="RefSeq" id="XP_005782408.1">
    <property type="nucleotide sequence ID" value="XM_005782351.1"/>
</dbReference>
<protein>
    <recommendedName>
        <fullName evidence="7">Major facilitator superfamily (MFS) profile domain-containing protein</fullName>
    </recommendedName>
</protein>
<dbReference type="AlphaFoldDB" id="A0A0D3K2J4"/>
<dbReference type="SUPFAM" id="SSF103473">
    <property type="entry name" value="MFS general substrate transporter"/>
    <property type="match status" value="1"/>
</dbReference>
<evidence type="ECO:0000256" key="3">
    <source>
        <dbReference type="ARBA" id="ARBA00023136"/>
    </source>
</evidence>
<dbReference type="PANTHER" id="PTHR23121">
    <property type="entry name" value="SODIUM-DEPENDENT GLUCOSE TRANSPORTER 1"/>
    <property type="match status" value="1"/>
</dbReference>
<dbReference type="PANTHER" id="PTHR23121:SF9">
    <property type="entry name" value="SODIUM-DEPENDENT GLUCOSE TRANSPORTER 1"/>
    <property type="match status" value="1"/>
</dbReference>
<proteinExistence type="predicted"/>
<feature type="transmembrane region" description="Helical" evidence="4">
    <location>
        <begin position="246"/>
        <end position="269"/>
    </location>
</feature>
<dbReference type="KEGG" id="ehx:EMIHUDRAFT_99438"/>
<name>A0A0D3K2J4_EMIH1</name>
<feature type="transmembrane region" description="Helical" evidence="4">
    <location>
        <begin position="275"/>
        <end position="292"/>
    </location>
</feature>
<evidence type="ECO:0000313" key="5">
    <source>
        <dbReference type="EnsemblProtists" id="EOD29979"/>
    </source>
</evidence>
<evidence type="ECO:0000256" key="1">
    <source>
        <dbReference type="ARBA" id="ARBA00022692"/>
    </source>
</evidence>
<dbReference type="HOGENOM" id="CLU_786277_0_0_1"/>
<dbReference type="Gene3D" id="1.20.1250.20">
    <property type="entry name" value="MFS general substrate transporter like domains"/>
    <property type="match status" value="2"/>
</dbReference>
<feature type="transmembrane region" description="Helical" evidence="4">
    <location>
        <begin position="129"/>
        <end position="152"/>
    </location>
</feature>
<feature type="transmembrane region" description="Helical" evidence="4">
    <location>
        <begin position="100"/>
        <end position="123"/>
    </location>
</feature>
<sequence>MRLYAALCTALYCACVGLQGAGVNVVGPAGPSLASKLRTDVSSVGSILSAEGAGAAAGALLIPLLLGRLPGHIVLCVLSASIGVSLFGVWLCGSIREVTILYFAVGGLLGSFSGCANTLLAWLHAGRNLGPWVNLVNACFGLGSGGVPLLFVAAERRLGDGLRVFPALGLAAAGVALSAACLPSPPRPKDAKGGGGGGGGGRGRTWVVVGPLMVVLALGVGSEIAFGAWCYEYATARVGMPPTEAAYLTAVYWSSFTCGRLGAVPLAAALPPEGLLLPSLVLEVASALLVLCDPSSERVLWAATVGAGVGVCALYSNVMSLLAGHGLMSAPIVSAMQFACSLGHMTLPNLVALVMRHTSLGHESLFVVLAAANAACLVLVAAVSLHLRRRYKSAPPAALFDAGAKQV</sequence>
<evidence type="ECO:0000313" key="6">
    <source>
        <dbReference type="Proteomes" id="UP000013827"/>
    </source>
</evidence>
<keyword evidence="3 4" id="KW-0472">Membrane</keyword>
<feature type="transmembrane region" description="Helical" evidence="4">
    <location>
        <begin position="205"/>
        <end position="234"/>
    </location>
</feature>
<dbReference type="EnsemblProtists" id="EOD29979">
    <property type="protein sequence ID" value="EOD29979"/>
    <property type="gene ID" value="EMIHUDRAFT_99438"/>
</dbReference>
<feature type="transmembrane region" description="Helical" evidence="4">
    <location>
        <begin position="72"/>
        <end position="93"/>
    </location>
</feature>
<dbReference type="InterPro" id="IPR036259">
    <property type="entry name" value="MFS_trans_sf"/>
</dbReference>
<dbReference type="GeneID" id="17275253"/>
<feature type="transmembrane region" description="Helical" evidence="4">
    <location>
        <begin position="299"/>
        <end position="318"/>
    </location>
</feature>
<evidence type="ECO:0000256" key="2">
    <source>
        <dbReference type="ARBA" id="ARBA00022989"/>
    </source>
</evidence>
<evidence type="ECO:0000256" key="4">
    <source>
        <dbReference type="SAM" id="Phobius"/>
    </source>
</evidence>
<dbReference type="OMA" id="CIWIGFT"/>
<keyword evidence="2 4" id="KW-1133">Transmembrane helix</keyword>
<keyword evidence="1 4" id="KW-0812">Transmembrane</keyword>
<dbReference type="Proteomes" id="UP000013827">
    <property type="component" value="Unassembled WGS sequence"/>
</dbReference>
<organism evidence="5 6">
    <name type="scientific">Emiliania huxleyi (strain CCMP1516)</name>
    <dbReference type="NCBI Taxonomy" id="280463"/>
    <lineage>
        <taxon>Eukaryota</taxon>
        <taxon>Haptista</taxon>
        <taxon>Haptophyta</taxon>
        <taxon>Prymnesiophyceae</taxon>
        <taxon>Isochrysidales</taxon>
        <taxon>Noelaerhabdaceae</taxon>
        <taxon>Emiliania</taxon>
    </lineage>
</organism>
<reference evidence="6" key="1">
    <citation type="journal article" date="2013" name="Nature">
        <title>Pan genome of the phytoplankton Emiliania underpins its global distribution.</title>
        <authorList>
            <person name="Read B.A."/>
            <person name="Kegel J."/>
            <person name="Klute M.J."/>
            <person name="Kuo A."/>
            <person name="Lefebvre S.C."/>
            <person name="Maumus F."/>
            <person name="Mayer C."/>
            <person name="Miller J."/>
            <person name="Monier A."/>
            <person name="Salamov A."/>
            <person name="Young J."/>
            <person name="Aguilar M."/>
            <person name="Claverie J.M."/>
            <person name="Frickenhaus S."/>
            <person name="Gonzalez K."/>
            <person name="Herman E.K."/>
            <person name="Lin Y.C."/>
            <person name="Napier J."/>
            <person name="Ogata H."/>
            <person name="Sarno A.F."/>
            <person name="Shmutz J."/>
            <person name="Schroeder D."/>
            <person name="de Vargas C."/>
            <person name="Verret F."/>
            <person name="von Dassow P."/>
            <person name="Valentin K."/>
            <person name="Van de Peer Y."/>
            <person name="Wheeler G."/>
            <person name="Dacks J.B."/>
            <person name="Delwiche C.F."/>
            <person name="Dyhrman S.T."/>
            <person name="Glockner G."/>
            <person name="John U."/>
            <person name="Richards T."/>
            <person name="Worden A.Z."/>
            <person name="Zhang X."/>
            <person name="Grigoriev I.V."/>
            <person name="Allen A.E."/>
            <person name="Bidle K."/>
            <person name="Borodovsky M."/>
            <person name="Bowler C."/>
            <person name="Brownlee C."/>
            <person name="Cock J.M."/>
            <person name="Elias M."/>
            <person name="Gladyshev V.N."/>
            <person name="Groth M."/>
            <person name="Guda C."/>
            <person name="Hadaegh A."/>
            <person name="Iglesias-Rodriguez M.D."/>
            <person name="Jenkins J."/>
            <person name="Jones B.M."/>
            <person name="Lawson T."/>
            <person name="Leese F."/>
            <person name="Lindquist E."/>
            <person name="Lobanov A."/>
            <person name="Lomsadze A."/>
            <person name="Malik S.B."/>
            <person name="Marsh M.E."/>
            <person name="Mackinder L."/>
            <person name="Mock T."/>
            <person name="Mueller-Roeber B."/>
            <person name="Pagarete A."/>
            <person name="Parker M."/>
            <person name="Probert I."/>
            <person name="Quesneville H."/>
            <person name="Raines C."/>
            <person name="Rensing S.A."/>
            <person name="Riano-Pachon D.M."/>
            <person name="Richier S."/>
            <person name="Rokitta S."/>
            <person name="Shiraiwa Y."/>
            <person name="Soanes D.M."/>
            <person name="van der Giezen M."/>
            <person name="Wahlund T.M."/>
            <person name="Williams B."/>
            <person name="Wilson W."/>
            <person name="Wolfe G."/>
            <person name="Wurch L.L."/>
        </authorList>
    </citation>
    <scope>NUCLEOTIDE SEQUENCE</scope>
</reference>